<dbReference type="InterPro" id="IPR042239">
    <property type="entry name" value="Nop_C"/>
</dbReference>
<feature type="region of interest" description="Disordered" evidence="9">
    <location>
        <begin position="356"/>
        <end position="392"/>
    </location>
</feature>
<dbReference type="Pfam" id="PF09785">
    <property type="entry name" value="Prp31_C"/>
    <property type="match status" value="1"/>
</dbReference>
<evidence type="ECO:0000256" key="6">
    <source>
        <dbReference type="ARBA" id="ARBA00023187"/>
    </source>
</evidence>
<dbReference type="GO" id="GO:0071011">
    <property type="term" value="C:precatalytic spliceosome"/>
    <property type="evidence" value="ECO:0007669"/>
    <property type="project" value="TreeGrafter"/>
</dbReference>
<feature type="compositionally biased region" description="Basic residues" evidence="9">
    <location>
        <begin position="376"/>
        <end position="386"/>
    </location>
</feature>
<dbReference type="SMART" id="SM00931">
    <property type="entry name" value="NOSIC"/>
    <property type="match status" value="1"/>
</dbReference>
<dbReference type="Proteomes" id="UP001140560">
    <property type="component" value="Unassembled WGS sequence"/>
</dbReference>
<dbReference type="EMBL" id="JAPEUY010000012">
    <property type="protein sequence ID" value="KAJ4367588.1"/>
    <property type="molecule type" value="Genomic_DNA"/>
</dbReference>
<evidence type="ECO:0000313" key="12">
    <source>
        <dbReference type="Proteomes" id="UP001140560"/>
    </source>
</evidence>
<evidence type="ECO:0000256" key="9">
    <source>
        <dbReference type="SAM" id="MobiDB-lite"/>
    </source>
</evidence>
<dbReference type="GO" id="GO:0046540">
    <property type="term" value="C:U4/U6 x U5 tri-snRNP complex"/>
    <property type="evidence" value="ECO:0007669"/>
    <property type="project" value="InterPro"/>
</dbReference>
<dbReference type="InterPro" id="IPR027105">
    <property type="entry name" value="Prp31"/>
</dbReference>
<feature type="domain" description="Nop" evidence="10">
    <location>
        <begin position="239"/>
        <end position="358"/>
    </location>
</feature>
<dbReference type="GO" id="GO:0005687">
    <property type="term" value="C:U4 snRNP"/>
    <property type="evidence" value="ECO:0007669"/>
    <property type="project" value="TreeGrafter"/>
</dbReference>
<keyword evidence="5" id="KW-0694">RNA-binding</keyword>
<feature type="region of interest" description="Disordered" evidence="9">
    <location>
        <begin position="1"/>
        <end position="63"/>
    </location>
</feature>
<dbReference type="InterPro" id="IPR002687">
    <property type="entry name" value="Nop_dom"/>
</dbReference>
<dbReference type="PANTHER" id="PTHR13904">
    <property type="entry name" value="PRE-MRNA SPLICING FACTOR PRP31"/>
    <property type="match status" value="1"/>
</dbReference>
<reference evidence="11" key="1">
    <citation type="submission" date="2022-10" db="EMBL/GenBank/DDBJ databases">
        <title>Tapping the CABI collections for fungal endophytes: first genome assemblies for Collariella, Neodidymelliopsis, Ascochyta clinopodiicola, Didymella pomorum, Didymosphaeria variabile, Neocosmospora piperis and Neocucurbitaria cava.</title>
        <authorList>
            <person name="Hill R."/>
        </authorList>
    </citation>
    <scope>NUCLEOTIDE SEQUENCE</scope>
    <source>
        <strain evidence="11">IMI 356814</strain>
    </source>
</reference>
<evidence type="ECO:0000259" key="10">
    <source>
        <dbReference type="PROSITE" id="PS51358"/>
    </source>
</evidence>
<evidence type="ECO:0000256" key="2">
    <source>
        <dbReference type="ARBA" id="ARBA00005572"/>
    </source>
</evidence>
<evidence type="ECO:0000256" key="7">
    <source>
        <dbReference type="ARBA" id="ARBA00023242"/>
    </source>
</evidence>
<evidence type="ECO:0000256" key="1">
    <source>
        <dbReference type="ARBA" id="ARBA00004123"/>
    </source>
</evidence>
<protein>
    <submittedName>
        <fullName evidence="11">U4/U6-U5 snRNP complex subunit prp31</fullName>
    </submittedName>
</protein>
<dbReference type="FunFam" id="1.10.246.90:FF:000002">
    <property type="entry name" value="U4/U6 small nuclear ribonucleoprotein Prp31"/>
    <property type="match status" value="1"/>
</dbReference>
<comment type="similarity">
    <text evidence="2">Belongs to the PRP31 family.</text>
</comment>
<sequence>MATLEQELMADFADSGDEDVDDLENDFAQGDEAPEVDGDGDDAMVDEEAEYAAEHGKNKKGPADIRGAQSLMAHLKPVLEEIDEVKDRMEEVMDGESIEDNPEYTLLTRANEFSTQIDGEIQAVHKFIRDHYSARFPYLEELVRNPVSYAKTVAIIKNGPLSDIKNIAQHADNIVGAPLKSILDAPSLMVVTVEATRAEGRDLADVELQAIVDACQLLLNLDKAKGTLTAYVQSRMDVFAPNLTALVGSLTAAQLINVCGGLGGLAKTPACNIAPLGSNKASGLGLATNVGGVRHRGFLYNSPILQTIRDDLKKQGMRIVSNKVILAARVDMVHSSPDGSTGLGLKNDCERRLDKLTEVPKNQGTRALPAPDDKPSRKRGGRRARKAKEATAMTEIRKAQNRMAFGKEEKEVGYGDSVKGMGMIGATDTGRLRAQQIDPKTRAKLSKKNPGWGGDTTLGAASSIKGFGAGGTATSLRAQGLRTGGVGLGGAGTSSIAFTPVQGLELVDPKKREEMQRKRKADEDRWFKGGSFTQLNGKVDAGGFKVPALPNKRPKTDA</sequence>
<evidence type="ECO:0000256" key="8">
    <source>
        <dbReference type="ARBA" id="ARBA00023274"/>
    </source>
</evidence>
<comment type="subcellular location">
    <subcellularLocation>
        <location evidence="1">Nucleus</location>
    </subcellularLocation>
</comment>
<evidence type="ECO:0000313" key="11">
    <source>
        <dbReference type="EMBL" id="KAJ4367588.1"/>
    </source>
</evidence>
<dbReference type="Gene3D" id="1.10.287.4070">
    <property type="match status" value="1"/>
</dbReference>
<feature type="compositionally biased region" description="Acidic residues" evidence="9">
    <location>
        <begin position="32"/>
        <end position="51"/>
    </location>
</feature>
<evidence type="ECO:0000256" key="5">
    <source>
        <dbReference type="ARBA" id="ARBA00022884"/>
    </source>
</evidence>
<dbReference type="FunFam" id="1.10.287.4070:FF:000003">
    <property type="entry name" value="U4/U6 small nuclear ribonucleoprotein PRP31"/>
    <property type="match status" value="1"/>
</dbReference>
<keyword evidence="4" id="KW-0747">Spliceosome</keyword>
<name>A0A9W9CK21_9PLEO</name>
<dbReference type="AlphaFoldDB" id="A0A9W9CK21"/>
<dbReference type="InterPro" id="IPR036070">
    <property type="entry name" value="Nop_dom_sf"/>
</dbReference>
<keyword evidence="6" id="KW-0508">mRNA splicing</keyword>
<evidence type="ECO:0000256" key="4">
    <source>
        <dbReference type="ARBA" id="ARBA00022728"/>
    </source>
</evidence>
<dbReference type="OrthoDB" id="4771285at2759"/>
<keyword evidence="7" id="KW-0539">Nucleus</keyword>
<dbReference type="InterPro" id="IPR019175">
    <property type="entry name" value="Prp31_C"/>
</dbReference>
<dbReference type="PANTHER" id="PTHR13904:SF0">
    <property type="entry name" value="U4_U6 SMALL NUCLEAR RIBONUCLEOPROTEIN PRP31"/>
    <property type="match status" value="1"/>
</dbReference>
<feature type="region of interest" description="Disordered" evidence="9">
    <location>
        <begin position="538"/>
        <end position="558"/>
    </location>
</feature>
<dbReference type="Pfam" id="PF01798">
    <property type="entry name" value="Nop"/>
    <property type="match status" value="1"/>
</dbReference>
<feature type="compositionally biased region" description="Acidic residues" evidence="9">
    <location>
        <begin position="14"/>
        <end position="25"/>
    </location>
</feature>
<proteinExistence type="inferred from homology"/>
<dbReference type="SUPFAM" id="SSF89124">
    <property type="entry name" value="Nop domain"/>
    <property type="match status" value="1"/>
</dbReference>
<dbReference type="GO" id="GO:0003723">
    <property type="term" value="F:RNA binding"/>
    <property type="evidence" value="ECO:0007669"/>
    <property type="project" value="UniProtKB-KW"/>
</dbReference>
<keyword evidence="3" id="KW-0507">mRNA processing</keyword>
<dbReference type="Gene3D" id="1.10.246.90">
    <property type="entry name" value="Nop domain"/>
    <property type="match status" value="1"/>
</dbReference>
<keyword evidence="12" id="KW-1185">Reference proteome</keyword>
<accession>A0A9W9CK21</accession>
<gene>
    <name evidence="11" type="primary">PRP31</name>
    <name evidence="11" type="ORF">N0V83_007172</name>
</gene>
<keyword evidence="8" id="KW-0687">Ribonucleoprotein</keyword>
<evidence type="ECO:0000256" key="3">
    <source>
        <dbReference type="ARBA" id="ARBA00022664"/>
    </source>
</evidence>
<dbReference type="PROSITE" id="PS51358">
    <property type="entry name" value="NOP"/>
    <property type="match status" value="1"/>
</dbReference>
<comment type="caution">
    <text evidence="11">The sequence shown here is derived from an EMBL/GenBank/DDBJ whole genome shotgun (WGS) entry which is preliminary data.</text>
</comment>
<dbReference type="InterPro" id="IPR012976">
    <property type="entry name" value="NOSIC"/>
</dbReference>
<dbReference type="GO" id="GO:0000244">
    <property type="term" value="P:spliceosomal tri-snRNP complex assembly"/>
    <property type="evidence" value="ECO:0007669"/>
    <property type="project" value="InterPro"/>
</dbReference>
<organism evidence="11 12">
    <name type="scientific">Neocucurbitaria cava</name>
    <dbReference type="NCBI Taxonomy" id="798079"/>
    <lineage>
        <taxon>Eukaryota</taxon>
        <taxon>Fungi</taxon>
        <taxon>Dikarya</taxon>
        <taxon>Ascomycota</taxon>
        <taxon>Pezizomycotina</taxon>
        <taxon>Dothideomycetes</taxon>
        <taxon>Pleosporomycetidae</taxon>
        <taxon>Pleosporales</taxon>
        <taxon>Pleosporineae</taxon>
        <taxon>Cucurbitariaceae</taxon>
        <taxon>Neocucurbitaria</taxon>
    </lineage>
</organism>